<protein>
    <recommendedName>
        <fullName evidence="1">Protein kinase domain-containing protein</fullName>
    </recommendedName>
</protein>
<dbReference type="Pfam" id="PF00069">
    <property type="entry name" value="Pkinase"/>
    <property type="match status" value="1"/>
</dbReference>
<dbReference type="SMART" id="SM00220">
    <property type="entry name" value="S_TKc"/>
    <property type="match status" value="1"/>
</dbReference>
<comment type="caution">
    <text evidence="2">The sequence shown here is derived from an EMBL/GenBank/DDBJ whole genome shotgun (WGS) entry which is preliminary data.</text>
</comment>
<keyword evidence="3" id="KW-1185">Reference proteome</keyword>
<dbReference type="InterPro" id="IPR000719">
    <property type="entry name" value="Prot_kinase_dom"/>
</dbReference>
<name>A0A8S1M8V4_PARPR</name>
<dbReference type="OMA" id="WSDESAI"/>
<evidence type="ECO:0000313" key="2">
    <source>
        <dbReference type="EMBL" id="CAD8076567.1"/>
    </source>
</evidence>
<dbReference type="PANTHER" id="PTHR24362:SF309">
    <property type="entry name" value="PROTEIN KINASE DOMAIN-CONTAINING PROTEIN"/>
    <property type="match status" value="1"/>
</dbReference>
<dbReference type="Proteomes" id="UP000688137">
    <property type="component" value="Unassembled WGS sequence"/>
</dbReference>
<dbReference type="GO" id="GO:0005524">
    <property type="term" value="F:ATP binding"/>
    <property type="evidence" value="ECO:0007669"/>
    <property type="project" value="InterPro"/>
</dbReference>
<dbReference type="GO" id="GO:0004672">
    <property type="term" value="F:protein kinase activity"/>
    <property type="evidence" value="ECO:0007669"/>
    <property type="project" value="InterPro"/>
</dbReference>
<dbReference type="PANTHER" id="PTHR24362">
    <property type="entry name" value="SERINE/THREONINE-PROTEIN KINASE NEK"/>
    <property type="match status" value="1"/>
</dbReference>
<reference evidence="2" key="1">
    <citation type="submission" date="2021-01" db="EMBL/GenBank/DDBJ databases">
        <authorList>
            <consortium name="Genoscope - CEA"/>
            <person name="William W."/>
        </authorList>
    </citation>
    <scope>NUCLEOTIDE SEQUENCE</scope>
</reference>
<organism evidence="2 3">
    <name type="scientific">Paramecium primaurelia</name>
    <dbReference type="NCBI Taxonomy" id="5886"/>
    <lineage>
        <taxon>Eukaryota</taxon>
        <taxon>Sar</taxon>
        <taxon>Alveolata</taxon>
        <taxon>Ciliophora</taxon>
        <taxon>Intramacronucleata</taxon>
        <taxon>Oligohymenophorea</taxon>
        <taxon>Peniculida</taxon>
        <taxon>Parameciidae</taxon>
        <taxon>Paramecium</taxon>
    </lineage>
</organism>
<sequence length="423" mass="49663">MNQKDLYLIKGLNFPKDRKSQIYIISESWGLKLLDSLNLAFKLLVQWSDESAIMDWNDYLEGTCSNEFYFRLFYQGQEYHIEGSREQLDLLYDFCSGKFIFKKSNIFKLNSVMQANSQYEMSVVTNQRNSKQYIEKRIFSNFISQDIEMSNSFDTQLWQDKVPEEVRIIQLLNAQKCPYIIKIVQISYDGDNYSIIYANQNLISLKQILKMQKMGLPLSFVIEILEQLLTVLNIFQELQIIHNGINLDMINYSRDSNSIVVSDFTSSTFECNRQIPIKGNSIGFIPPEYLQNKYLISPFANIFQLGTLLYHLLFNQNPFGNDSQTKLQNNIMGKYHIPNLNIDKDIIELLKSMMQTNPQKRKTPKEYLCSKIFKPQYRSKISKNSFLSFLQDNSSQKIDEFEVENETISIQNIKFLCFNKKKN</sequence>
<dbReference type="EMBL" id="CAJJDM010000057">
    <property type="protein sequence ID" value="CAD8076567.1"/>
    <property type="molecule type" value="Genomic_DNA"/>
</dbReference>
<gene>
    <name evidence="2" type="ORF">PPRIM_AZ9-3.1.T0560203</name>
</gene>
<evidence type="ECO:0000259" key="1">
    <source>
        <dbReference type="PROSITE" id="PS50011"/>
    </source>
</evidence>
<proteinExistence type="predicted"/>
<dbReference type="PROSITE" id="PS50011">
    <property type="entry name" value="PROTEIN_KINASE_DOM"/>
    <property type="match status" value="1"/>
</dbReference>
<dbReference type="AlphaFoldDB" id="A0A8S1M8V4"/>
<evidence type="ECO:0000313" key="3">
    <source>
        <dbReference type="Proteomes" id="UP000688137"/>
    </source>
</evidence>
<feature type="domain" description="Protein kinase" evidence="1">
    <location>
        <begin position="107"/>
        <end position="373"/>
    </location>
</feature>
<accession>A0A8S1M8V4</accession>